<dbReference type="InterPro" id="IPR052999">
    <property type="entry name" value="PTS1_Protein"/>
</dbReference>
<dbReference type="Pfam" id="PF02627">
    <property type="entry name" value="CMD"/>
    <property type="match status" value="1"/>
</dbReference>
<protein>
    <recommendedName>
        <fullName evidence="1">Carboxymuconolactone decarboxylase-like domain-containing protein</fullName>
    </recommendedName>
</protein>
<organism evidence="2 3">
    <name type="scientific">Wickerhamomyces pijperi</name>
    <name type="common">Yeast</name>
    <name type="synonym">Pichia pijperi</name>
    <dbReference type="NCBI Taxonomy" id="599730"/>
    <lineage>
        <taxon>Eukaryota</taxon>
        <taxon>Fungi</taxon>
        <taxon>Dikarya</taxon>
        <taxon>Ascomycota</taxon>
        <taxon>Saccharomycotina</taxon>
        <taxon>Saccharomycetes</taxon>
        <taxon>Phaffomycetales</taxon>
        <taxon>Wickerhamomycetaceae</taxon>
        <taxon>Wickerhamomyces</taxon>
    </lineage>
</organism>
<evidence type="ECO:0000313" key="3">
    <source>
        <dbReference type="Proteomes" id="UP000774326"/>
    </source>
</evidence>
<evidence type="ECO:0000259" key="1">
    <source>
        <dbReference type="Pfam" id="PF02627"/>
    </source>
</evidence>
<name>A0A9P8Q269_WICPI</name>
<gene>
    <name evidence="2" type="ORF">WICPIJ_007617</name>
</gene>
<feature type="domain" description="Carboxymuconolactone decarboxylase-like" evidence="1">
    <location>
        <begin position="147"/>
        <end position="201"/>
    </location>
</feature>
<reference evidence="2" key="1">
    <citation type="journal article" date="2021" name="Open Biol.">
        <title>Shared evolutionary footprints suggest mitochondrial oxidative damage underlies multiple complex I losses in fungi.</title>
        <authorList>
            <person name="Schikora-Tamarit M.A."/>
            <person name="Marcet-Houben M."/>
            <person name="Nosek J."/>
            <person name="Gabaldon T."/>
        </authorList>
    </citation>
    <scope>NUCLEOTIDE SEQUENCE</scope>
    <source>
        <strain evidence="2">CBS2887</strain>
    </source>
</reference>
<evidence type="ECO:0000313" key="2">
    <source>
        <dbReference type="EMBL" id="KAH3681419.1"/>
    </source>
</evidence>
<dbReference type="SUPFAM" id="SSF69118">
    <property type="entry name" value="AhpD-like"/>
    <property type="match status" value="1"/>
</dbReference>
<comment type="caution">
    <text evidence="2">The sequence shown here is derived from an EMBL/GenBank/DDBJ whole genome shotgun (WGS) entry which is preliminary data.</text>
</comment>
<dbReference type="InterPro" id="IPR029032">
    <property type="entry name" value="AhpD-like"/>
</dbReference>
<dbReference type="PANTHER" id="PTHR28180:SF2">
    <property type="entry name" value="PEROXISOMAL PROTEIN 2"/>
    <property type="match status" value="1"/>
</dbReference>
<dbReference type="Gene3D" id="1.20.1290.10">
    <property type="entry name" value="AhpD-like"/>
    <property type="match status" value="1"/>
</dbReference>
<keyword evidence="3" id="KW-1185">Reference proteome</keyword>
<dbReference type="GO" id="GO:0051920">
    <property type="term" value="F:peroxiredoxin activity"/>
    <property type="evidence" value="ECO:0007669"/>
    <property type="project" value="InterPro"/>
</dbReference>
<dbReference type="AlphaFoldDB" id="A0A9P8Q269"/>
<sequence length="226" mass="25558">MDNIPINQDQLYQESNEKVKLFQLANATDNKSSILTNLSNPFNNSQNFNQQFQITEKFKECLIKSIALIGLPRVINSMMILKSNTPHPLRSPSTASPSHSRDFKLSYDQNTENGKKYWDTVYKGSLSSRISQQLESASRDLWGYTLTNTYGVLLSYSEILSPKETSLLILCCLIPQDVNPQLKGHLKGAVNNGCSREEIEQGRQLGILISQWCGVTWKDEVAKLRL</sequence>
<dbReference type="PANTHER" id="PTHR28180">
    <property type="entry name" value="CONSERVED MITOCHONDRIAL PROTEIN-RELATED"/>
    <property type="match status" value="1"/>
</dbReference>
<dbReference type="OrthoDB" id="5537330at2759"/>
<proteinExistence type="predicted"/>
<dbReference type="EMBL" id="JAEUBG010004425">
    <property type="protein sequence ID" value="KAH3681419.1"/>
    <property type="molecule type" value="Genomic_DNA"/>
</dbReference>
<reference evidence="2" key="2">
    <citation type="submission" date="2021-01" db="EMBL/GenBank/DDBJ databases">
        <authorList>
            <person name="Schikora-Tamarit M.A."/>
        </authorList>
    </citation>
    <scope>NUCLEOTIDE SEQUENCE</scope>
    <source>
        <strain evidence="2">CBS2887</strain>
    </source>
</reference>
<accession>A0A9P8Q269</accession>
<dbReference type="InterPro" id="IPR003779">
    <property type="entry name" value="CMD-like"/>
</dbReference>
<dbReference type="Proteomes" id="UP000774326">
    <property type="component" value="Unassembled WGS sequence"/>
</dbReference>